<dbReference type="AlphaFoldDB" id="A0AAD3X383"/>
<dbReference type="Gene3D" id="3.40.190.10">
    <property type="entry name" value="Periplasmic binding protein-like II"/>
    <property type="match status" value="1"/>
</dbReference>
<dbReference type="PROSITE" id="PS51257">
    <property type="entry name" value="PROKAR_LIPOPROTEIN"/>
    <property type="match status" value="1"/>
</dbReference>
<feature type="signal peptide" evidence="2">
    <location>
        <begin position="1"/>
        <end position="34"/>
    </location>
</feature>
<evidence type="ECO:0000313" key="5">
    <source>
        <dbReference type="Proteomes" id="UP000436027"/>
    </source>
</evidence>
<dbReference type="PANTHER" id="PTHR42928:SF3">
    <property type="entry name" value="UPF0065 PROTEIN YFLP"/>
    <property type="match status" value="1"/>
</dbReference>
<keyword evidence="2" id="KW-0732">Signal</keyword>
<dbReference type="InterPro" id="IPR005064">
    <property type="entry name" value="BUG"/>
</dbReference>
<dbReference type="EMBL" id="CP118606">
    <property type="protein sequence ID" value="WEF20306.1"/>
    <property type="molecule type" value="Genomic_DNA"/>
</dbReference>
<dbReference type="InterPro" id="IPR042100">
    <property type="entry name" value="Bug_dom1"/>
</dbReference>
<organism evidence="3 5">
    <name type="scientific">Microbacterium maritypicum</name>
    <name type="common">Microbacterium liquefaciens</name>
    <dbReference type="NCBI Taxonomy" id="33918"/>
    <lineage>
        <taxon>Bacteria</taxon>
        <taxon>Bacillati</taxon>
        <taxon>Actinomycetota</taxon>
        <taxon>Actinomycetes</taxon>
        <taxon>Micrococcales</taxon>
        <taxon>Microbacteriaceae</taxon>
        <taxon>Microbacterium</taxon>
    </lineage>
</organism>
<dbReference type="SUPFAM" id="SSF53850">
    <property type="entry name" value="Periplasmic binding protein-like II"/>
    <property type="match status" value="1"/>
</dbReference>
<dbReference type="CDD" id="cd07012">
    <property type="entry name" value="PBP2_Bug_TTT"/>
    <property type="match status" value="1"/>
</dbReference>
<comment type="similarity">
    <text evidence="1">Belongs to the UPF0065 (bug) family.</text>
</comment>
<dbReference type="Gene3D" id="3.40.190.150">
    <property type="entry name" value="Bordetella uptake gene, domain 1"/>
    <property type="match status" value="1"/>
</dbReference>
<evidence type="ECO:0000256" key="1">
    <source>
        <dbReference type="ARBA" id="ARBA00006987"/>
    </source>
</evidence>
<sequence length="345" mass="35127">MKNARIAPPARIGTWAAMAAVAALALTSCAGGSAATDDGGGESEAATITDVSIVVPADPGGGWDQTGRALSQVLTQDDLVASAPVTNVGGAGGTVGLAQLANEKDPNTLMVMGLVMVGAVETNASAVRIEDTTPIARLTDEPLVVVVPADSKYDTLEDLVEDIVDNGQSVTVTGGSAGGADHILAGLMLEEAGLDGAEIAEKLNYTPNSGGGEAVPLLIGGKVSAGISGVGEFAQHIESGALKALAVSSEEPVSQLPDVPTITEEGYDVVLTNWRGVIAPGGISDGEKDELVRVITELHESEAWTEQLETKGWTDAFLVGADFDEFLTGNIEEVTATLKNIGLVQ</sequence>
<evidence type="ECO:0000313" key="3">
    <source>
        <dbReference type="EMBL" id="KAB1886454.1"/>
    </source>
</evidence>
<dbReference type="Proteomes" id="UP001214756">
    <property type="component" value="Chromosome"/>
</dbReference>
<gene>
    <name evidence="3" type="ORF">F6W70_03080</name>
    <name evidence="4" type="ORF">PWF71_13590</name>
</gene>
<reference evidence="4" key="2">
    <citation type="submission" date="2023-02" db="EMBL/GenBank/DDBJ databases">
        <title>Genome sequence of Microbacterium liquefaciens B1075.</title>
        <authorList>
            <person name="Cao J."/>
            <person name="Li X."/>
        </authorList>
    </citation>
    <scope>NUCLEOTIDE SEQUENCE</scope>
    <source>
        <strain evidence="4">B1075</strain>
    </source>
</reference>
<dbReference type="RefSeq" id="WP_017829184.1">
    <property type="nucleotide sequence ID" value="NZ_BAAAIN010000002.1"/>
</dbReference>
<name>A0AAD3X383_MICMQ</name>
<evidence type="ECO:0000256" key="2">
    <source>
        <dbReference type="SAM" id="SignalP"/>
    </source>
</evidence>
<dbReference type="PIRSF" id="PIRSF017082">
    <property type="entry name" value="YflP"/>
    <property type="match status" value="1"/>
</dbReference>
<dbReference type="Proteomes" id="UP000436027">
    <property type="component" value="Unassembled WGS sequence"/>
</dbReference>
<proteinExistence type="inferred from homology"/>
<dbReference type="Pfam" id="PF03401">
    <property type="entry name" value="TctC"/>
    <property type="match status" value="1"/>
</dbReference>
<evidence type="ECO:0000313" key="4">
    <source>
        <dbReference type="EMBL" id="WEF20306.1"/>
    </source>
</evidence>
<dbReference type="EMBL" id="WAAQ01000001">
    <property type="protein sequence ID" value="KAB1886454.1"/>
    <property type="molecule type" value="Genomic_DNA"/>
</dbReference>
<dbReference type="PANTHER" id="PTHR42928">
    <property type="entry name" value="TRICARBOXYLATE-BINDING PROTEIN"/>
    <property type="match status" value="1"/>
</dbReference>
<feature type="chain" id="PRO_5043279897" evidence="2">
    <location>
        <begin position="35"/>
        <end position="345"/>
    </location>
</feature>
<protein>
    <submittedName>
        <fullName evidence="3 4">Tripartite tricarboxylate transporter substrate-binding protein</fullName>
    </submittedName>
</protein>
<reference evidence="3 5" key="1">
    <citation type="submission" date="2019-09" db="EMBL/GenBank/DDBJ databases">
        <title>Whole genome sequencing of Microbacterium maritypicum.</title>
        <authorList>
            <person name="Lenchi N."/>
        </authorList>
    </citation>
    <scope>NUCLEOTIDE SEQUENCE [LARGE SCALE GENOMIC DNA]</scope>
    <source>
        <strain evidence="3 5">DSM 12512</strain>
    </source>
</reference>
<accession>A0AAD3X383</accession>